<name>A0A9P1IV02_9PELO</name>
<evidence type="ECO:0000313" key="8">
    <source>
        <dbReference type="Proteomes" id="UP001152747"/>
    </source>
</evidence>
<sequence length="308" mass="35599">MLLYSIFTILVSCVQFLLVFLIFKNRSVLMTNMRIYLLNISVAQMITALAGFLTQCRMIPNQNTVGFICSGVCTHFDTSSICFGLHLLKDASSTSTLFAITHVFYFRYKVLSHQKITKFQQIRNFILVHSPAIFCAICQFTNPSDRSMILKETLKNHQKRSIEQSAIFGFSSLHSPFVRFSTFLFTFMLILNPIIAFIYRRKIRVLLNDYGEYNIARIRNAKSLISGLTWQTITPCICFIPLLSQFFLAQYFGVRNLALEHLSTFFVIVPTLIDPILSFYFIIPFRRAIKDVFKEKEMIRQDGTTNSL</sequence>
<evidence type="ECO:0000256" key="1">
    <source>
        <dbReference type="ARBA" id="ARBA00004141"/>
    </source>
</evidence>
<reference evidence="7" key="1">
    <citation type="submission" date="2022-11" db="EMBL/GenBank/DDBJ databases">
        <authorList>
            <person name="Kikuchi T."/>
        </authorList>
    </citation>
    <scope>NUCLEOTIDE SEQUENCE</scope>
    <source>
        <strain evidence="7">PS1010</strain>
    </source>
</reference>
<proteinExistence type="inferred from homology"/>
<dbReference type="PANTHER" id="PTHR22945">
    <property type="entry name" value="SERPENTINE RECEPTOR, CLASS D DELTA"/>
    <property type="match status" value="1"/>
</dbReference>
<keyword evidence="8" id="KW-1185">Reference proteome</keyword>
<dbReference type="EMBL" id="CANHGI010000005">
    <property type="protein sequence ID" value="CAI5451742.1"/>
    <property type="molecule type" value="Genomic_DNA"/>
</dbReference>
<dbReference type="Proteomes" id="UP001152747">
    <property type="component" value="Unassembled WGS sequence"/>
</dbReference>
<evidence type="ECO:0000256" key="5">
    <source>
        <dbReference type="ARBA" id="ARBA00023136"/>
    </source>
</evidence>
<feature type="transmembrane region" description="Helical" evidence="6">
    <location>
        <begin position="177"/>
        <end position="199"/>
    </location>
</feature>
<dbReference type="Pfam" id="PF10317">
    <property type="entry name" value="7TM_GPCR_Srd"/>
    <property type="match status" value="1"/>
</dbReference>
<dbReference type="InterPro" id="IPR050920">
    <property type="entry name" value="Nematode_rcpt-like_delta"/>
</dbReference>
<protein>
    <recommendedName>
        <fullName evidence="9">G-protein coupled receptors family 1 profile domain-containing protein</fullName>
    </recommendedName>
</protein>
<dbReference type="OrthoDB" id="5865968at2759"/>
<dbReference type="SUPFAM" id="SSF81321">
    <property type="entry name" value="Family A G protein-coupled receptor-like"/>
    <property type="match status" value="1"/>
</dbReference>
<accession>A0A9P1IV02</accession>
<evidence type="ECO:0000256" key="4">
    <source>
        <dbReference type="ARBA" id="ARBA00022989"/>
    </source>
</evidence>
<dbReference type="GO" id="GO:0016020">
    <property type="term" value="C:membrane"/>
    <property type="evidence" value="ECO:0007669"/>
    <property type="project" value="UniProtKB-SubCell"/>
</dbReference>
<evidence type="ECO:0000256" key="2">
    <source>
        <dbReference type="ARBA" id="ARBA00009166"/>
    </source>
</evidence>
<gene>
    <name evidence="7" type="ORF">CAMP_LOCUS14379</name>
</gene>
<comment type="similarity">
    <text evidence="2">Belongs to the nematode receptor-like protein srd family.</text>
</comment>
<dbReference type="Gene3D" id="1.20.1070.10">
    <property type="entry name" value="Rhodopsin 7-helix transmembrane proteins"/>
    <property type="match status" value="1"/>
</dbReference>
<comment type="subcellular location">
    <subcellularLocation>
        <location evidence="1">Membrane</location>
        <topology evidence="1">Multi-pass membrane protein</topology>
    </subcellularLocation>
</comment>
<keyword evidence="4 6" id="KW-1133">Transmembrane helix</keyword>
<evidence type="ECO:0000313" key="7">
    <source>
        <dbReference type="EMBL" id="CAI5451742.1"/>
    </source>
</evidence>
<evidence type="ECO:0000256" key="6">
    <source>
        <dbReference type="SAM" id="Phobius"/>
    </source>
</evidence>
<organism evidence="7 8">
    <name type="scientific">Caenorhabditis angaria</name>
    <dbReference type="NCBI Taxonomy" id="860376"/>
    <lineage>
        <taxon>Eukaryota</taxon>
        <taxon>Metazoa</taxon>
        <taxon>Ecdysozoa</taxon>
        <taxon>Nematoda</taxon>
        <taxon>Chromadorea</taxon>
        <taxon>Rhabditida</taxon>
        <taxon>Rhabditina</taxon>
        <taxon>Rhabditomorpha</taxon>
        <taxon>Rhabditoidea</taxon>
        <taxon>Rhabditidae</taxon>
        <taxon>Peloderinae</taxon>
        <taxon>Caenorhabditis</taxon>
    </lineage>
</organism>
<feature type="transmembrane region" description="Helical" evidence="6">
    <location>
        <begin position="6"/>
        <end position="23"/>
    </location>
</feature>
<dbReference type="InterPro" id="IPR019421">
    <property type="entry name" value="7TM_GPCR_serpentine_rcpt_Srd"/>
</dbReference>
<keyword evidence="5 6" id="KW-0472">Membrane</keyword>
<dbReference type="PANTHER" id="PTHR22945:SF30">
    <property type="entry name" value="G-PROTEIN COUPLED RECEPTORS FAMILY 1 PROFILE DOMAIN-CONTAINING PROTEIN"/>
    <property type="match status" value="1"/>
</dbReference>
<comment type="caution">
    <text evidence="7">The sequence shown here is derived from an EMBL/GenBank/DDBJ whole genome shotgun (WGS) entry which is preliminary data.</text>
</comment>
<feature type="transmembrane region" description="Helical" evidence="6">
    <location>
        <begin position="35"/>
        <end position="53"/>
    </location>
</feature>
<dbReference type="AlphaFoldDB" id="A0A9P1IV02"/>
<evidence type="ECO:0008006" key="9">
    <source>
        <dbReference type="Google" id="ProtNLM"/>
    </source>
</evidence>
<feature type="transmembrane region" description="Helical" evidence="6">
    <location>
        <begin position="264"/>
        <end position="283"/>
    </location>
</feature>
<feature type="transmembrane region" description="Helical" evidence="6">
    <location>
        <begin position="228"/>
        <end position="252"/>
    </location>
</feature>
<evidence type="ECO:0000256" key="3">
    <source>
        <dbReference type="ARBA" id="ARBA00022692"/>
    </source>
</evidence>
<keyword evidence="3 6" id="KW-0812">Transmembrane</keyword>